<dbReference type="Proteomes" id="UP000635245">
    <property type="component" value="Unassembled WGS sequence"/>
</dbReference>
<protein>
    <submittedName>
        <fullName evidence="5">Helix-turn-helix transcriptional regulator</fullName>
    </submittedName>
</protein>
<evidence type="ECO:0000259" key="4">
    <source>
        <dbReference type="PROSITE" id="PS51118"/>
    </source>
</evidence>
<evidence type="ECO:0000256" key="2">
    <source>
        <dbReference type="ARBA" id="ARBA00023125"/>
    </source>
</evidence>
<accession>A0A934QYE1</accession>
<evidence type="ECO:0000313" key="5">
    <source>
        <dbReference type="EMBL" id="MBK1787553.1"/>
    </source>
</evidence>
<dbReference type="PANTHER" id="PTHR33204:SF37">
    <property type="entry name" value="HTH-TYPE TRANSCRIPTIONAL REGULATOR YODB"/>
    <property type="match status" value="1"/>
</dbReference>
<dbReference type="EMBL" id="JAENJH010000007">
    <property type="protein sequence ID" value="MBK1787553.1"/>
    <property type="molecule type" value="Genomic_DNA"/>
</dbReference>
<dbReference type="PROSITE" id="PS51118">
    <property type="entry name" value="HTH_HXLR"/>
    <property type="match status" value="1"/>
</dbReference>
<gene>
    <name evidence="5" type="ORF">JHE00_24780</name>
</gene>
<sequence length="126" mass="14632">MSTRARTPRPRRTAAPAIDEGQCRTYVPILEFIGRRWMAAILLAGAHGAVRFADYRESVVGISDRLLTVRLRELQERELLRREVIPTTPVQIRYRPTEEGLELVRAIQPLLQWSRRPAQEQERSED</sequence>
<organism evidence="5 6">
    <name type="scientific">Prauserella cavernicola</name>
    <dbReference type="NCBI Taxonomy" id="2800127"/>
    <lineage>
        <taxon>Bacteria</taxon>
        <taxon>Bacillati</taxon>
        <taxon>Actinomycetota</taxon>
        <taxon>Actinomycetes</taxon>
        <taxon>Pseudonocardiales</taxon>
        <taxon>Pseudonocardiaceae</taxon>
        <taxon>Prauserella</taxon>
    </lineage>
</organism>
<name>A0A934QYE1_9PSEU</name>
<dbReference type="GO" id="GO:0003677">
    <property type="term" value="F:DNA binding"/>
    <property type="evidence" value="ECO:0007669"/>
    <property type="project" value="UniProtKB-KW"/>
</dbReference>
<dbReference type="Pfam" id="PF01638">
    <property type="entry name" value="HxlR"/>
    <property type="match status" value="1"/>
</dbReference>
<dbReference type="RefSeq" id="WP_200322293.1">
    <property type="nucleotide sequence ID" value="NZ_JAENJH010000007.1"/>
</dbReference>
<proteinExistence type="predicted"/>
<dbReference type="SUPFAM" id="SSF46785">
    <property type="entry name" value="Winged helix' DNA-binding domain"/>
    <property type="match status" value="1"/>
</dbReference>
<evidence type="ECO:0000313" key="6">
    <source>
        <dbReference type="Proteomes" id="UP000635245"/>
    </source>
</evidence>
<keyword evidence="6" id="KW-1185">Reference proteome</keyword>
<dbReference type="InterPro" id="IPR036388">
    <property type="entry name" value="WH-like_DNA-bd_sf"/>
</dbReference>
<keyword evidence="3" id="KW-0804">Transcription</keyword>
<keyword evidence="2" id="KW-0238">DNA-binding</keyword>
<dbReference type="AlphaFoldDB" id="A0A934QYE1"/>
<feature type="domain" description="HTH hxlR-type" evidence="4">
    <location>
        <begin position="23"/>
        <end position="122"/>
    </location>
</feature>
<dbReference type="Gene3D" id="1.10.10.10">
    <property type="entry name" value="Winged helix-like DNA-binding domain superfamily/Winged helix DNA-binding domain"/>
    <property type="match status" value="1"/>
</dbReference>
<evidence type="ECO:0000256" key="3">
    <source>
        <dbReference type="ARBA" id="ARBA00023163"/>
    </source>
</evidence>
<dbReference type="PANTHER" id="PTHR33204">
    <property type="entry name" value="TRANSCRIPTIONAL REGULATOR, MARR FAMILY"/>
    <property type="match status" value="1"/>
</dbReference>
<dbReference type="InterPro" id="IPR002577">
    <property type="entry name" value="HTH_HxlR"/>
</dbReference>
<evidence type="ECO:0000256" key="1">
    <source>
        <dbReference type="ARBA" id="ARBA00023015"/>
    </source>
</evidence>
<reference evidence="5" key="1">
    <citation type="submission" date="2020-12" db="EMBL/GenBank/DDBJ databases">
        <title>Prauserella sp. ASG 168, a novel actinomycete isolated from cave rock.</title>
        <authorList>
            <person name="Suriyachadkun C."/>
        </authorList>
    </citation>
    <scope>NUCLEOTIDE SEQUENCE</scope>
    <source>
        <strain evidence="5">ASG 168</strain>
    </source>
</reference>
<dbReference type="InterPro" id="IPR036390">
    <property type="entry name" value="WH_DNA-bd_sf"/>
</dbReference>
<keyword evidence="1" id="KW-0805">Transcription regulation</keyword>
<comment type="caution">
    <text evidence="5">The sequence shown here is derived from an EMBL/GenBank/DDBJ whole genome shotgun (WGS) entry which is preliminary data.</text>
</comment>